<proteinExistence type="predicted"/>
<dbReference type="EMBL" id="HBUF01618480">
    <property type="protein sequence ID" value="CAG6780451.1"/>
    <property type="molecule type" value="Transcribed_RNA"/>
</dbReference>
<sequence>MLQLYAVFCFLQLLVWLTLVLLHSHWWIPVLRSQMNNGLTLRYPSRTPVSPMAQRSTMTLWSILQMMLQLVYREALDWEIQRWKKNTNHKDEAFLQVTTPD</sequence>
<reference evidence="1" key="1">
    <citation type="submission" date="2021-05" db="EMBL/GenBank/DDBJ databases">
        <authorList>
            <person name="Alioto T."/>
            <person name="Alioto T."/>
            <person name="Gomez Garrido J."/>
        </authorList>
    </citation>
    <scope>NUCLEOTIDE SEQUENCE</scope>
</reference>
<dbReference type="EMBL" id="HBUF01618481">
    <property type="protein sequence ID" value="CAG6780452.1"/>
    <property type="molecule type" value="Transcribed_RNA"/>
</dbReference>
<accession>A0A8D9BC23</accession>
<evidence type="ECO:0000313" key="1">
    <source>
        <dbReference type="EMBL" id="CAG6780452.1"/>
    </source>
</evidence>
<organism evidence="1">
    <name type="scientific">Cacopsylla melanoneura</name>
    <dbReference type="NCBI Taxonomy" id="428564"/>
    <lineage>
        <taxon>Eukaryota</taxon>
        <taxon>Metazoa</taxon>
        <taxon>Ecdysozoa</taxon>
        <taxon>Arthropoda</taxon>
        <taxon>Hexapoda</taxon>
        <taxon>Insecta</taxon>
        <taxon>Pterygota</taxon>
        <taxon>Neoptera</taxon>
        <taxon>Paraneoptera</taxon>
        <taxon>Hemiptera</taxon>
        <taxon>Sternorrhyncha</taxon>
        <taxon>Psylloidea</taxon>
        <taxon>Psyllidae</taxon>
        <taxon>Psyllinae</taxon>
        <taxon>Cacopsylla</taxon>
    </lineage>
</organism>
<name>A0A8D9BC23_9HEMI</name>
<protein>
    <submittedName>
        <fullName evidence="1">Uncharacterized protein</fullName>
    </submittedName>
</protein>
<dbReference type="AlphaFoldDB" id="A0A8D9BC23"/>